<evidence type="ECO:0000256" key="1">
    <source>
        <dbReference type="SAM" id="Phobius"/>
    </source>
</evidence>
<keyword evidence="1" id="KW-0812">Transmembrane</keyword>
<sequence length="170" mass="18389">MRARRAEITNRGRRGIAAVETAVVLPVLLTLLLGVWEVGRILQVQQVLCIATRDAARQAGSGLMTNSQVQQTAINSVRRILGDTSGVMTKNIVVAVAVSSNTNPPVVKSIDVSQAAPLDLLKVTVTIPYQDVRWINLPMITNATLLRAESMWLSLKNLPYPTTVPQPPTG</sequence>
<dbReference type="Proteomes" id="UP000186309">
    <property type="component" value="Chromosome"/>
</dbReference>
<protein>
    <recommendedName>
        <fullName evidence="2">TadE-like domain-containing protein</fullName>
    </recommendedName>
</protein>
<reference evidence="4" key="1">
    <citation type="submission" date="2016-12" db="EMBL/GenBank/DDBJ databases">
        <title>Comparative genomics of four Isosphaeraceae planctomycetes: a common pool of plasmids and glycoside hydrolase genes.</title>
        <authorList>
            <person name="Ivanova A."/>
        </authorList>
    </citation>
    <scope>NUCLEOTIDE SEQUENCE [LARGE SCALE GENOMIC DNA]</scope>
    <source>
        <strain evidence="4">PX4</strain>
    </source>
</reference>
<dbReference type="AlphaFoldDB" id="A0A1U7CK73"/>
<feature type="transmembrane region" description="Helical" evidence="1">
    <location>
        <begin position="16"/>
        <end position="36"/>
    </location>
</feature>
<feature type="domain" description="TadE-like" evidence="2">
    <location>
        <begin position="15"/>
        <end position="57"/>
    </location>
</feature>
<name>A0A1U7CK73_9BACT</name>
<dbReference type="EMBL" id="CP019082">
    <property type="protein sequence ID" value="APW59332.1"/>
    <property type="molecule type" value="Genomic_DNA"/>
</dbReference>
<evidence type="ECO:0000313" key="4">
    <source>
        <dbReference type="Proteomes" id="UP000186309"/>
    </source>
</evidence>
<keyword evidence="1" id="KW-0472">Membrane</keyword>
<evidence type="ECO:0000259" key="2">
    <source>
        <dbReference type="Pfam" id="PF07811"/>
    </source>
</evidence>
<evidence type="ECO:0000313" key="3">
    <source>
        <dbReference type="EMBL" id="APW59332.1"/>
    </source>
</evidence>
<gene>
    <name evidence="3" type="ORF">BSF38_00752</name>
</gene>
<dbReference type="STRING" id="1387353.BSF38_00752"/>
<organism evidence="3 4">
    <name type="scientific">Paludisphaera borealis</name>
    <dbReference type="NCBI Taxonomy" id="1387353"/>
    <lineage>
        <taxon>Bacteria</taxon>
        <taxon>Pseudomonadati</taxon>
        <taxon>Planctomycetota</taxon>
        <taxon>Planctomycetia</taxon>
        <taxon>Isosphaerales</taxon>
        <taxon>Isosphaeraceae</taxon>
        <taxon>Paludisphaera</taxon>
    </lineage>
</organism>
<dbReference type="RefSeq" id="WP_076343526.1">
    <property type="nucleotide sequence ID" value="NZ_CP019082.1"/>
</dbReference>
<dbReference type="Pfam" id="PF07811">
    <property type="entry name" value="TadE"/>
    <property type="match status" value="1"/>
</dbReference>
<accession>A0A1U7CK73</accession>
<proteinExistence type="predicted"/>
<dbReference type="KEGG" id="pbor:BSF38_00752"/>
<keyword evidence="4" id="KW-1185">Reference proteome</keyword>
<dbReference type="InterPro" id="IPR012495">
    <property type="entry name" value="TadE-like_dom"/>
</dbReference>
<keyword evidence="1" id="KW-1133">Transmembrane helix</keyword>